<dbReference type="InterPro" id="IPR002885">
    <property type="entry name" value="PPR_rpt"/>
</dbReference>
<feature type="non-terminal residue" evidence="1">
    <location>
        <position position="98"/>
    </location>
</feature>
<sequence length="98" mass="11110">IINVYRNKLQAIQTPLSAFAKSKEEGAHEFINGQNINTSQVDQLIYLNIEPARTRSAILYNSVIIGFAEQRNTAIVEKLWNSMLKDNNIPDVHSFCDC</sequence>
<proteinExistence type="predicted"/>
<dbReference type="EMBL" id="CAJVPS010028139">
    <property type="protein sequence ID" value="CAG8725669.1"/>
    <property type="molecule type" value="Genomic_DNA"/>
</dbReference>
<evidence type="ECO:0000313" key="1">
    <source>
        <dbReference type="EMBL" id="CAG8725669.1"/>
    </source>
</evidence>
<accession>A0A9N9NDT8</accession>
<dbReference type="NCBIfam" id="TIGR00756">
    <property type="entry name" value="PPR"/>
    <property type="match status" value="1"/>
</dbReference>
<protein>
    <submittedName>
        <fullName evidence="1">2875_t:CDS:1</fullName>
    </submittedName>
</protein>
<gene>
    <name evidence="1" type="ORF">ALEPTO_LOCUS12428</name>
</gene>
<comment type="caution">
    <text evidence="1">The sequence shown here is derived from an EMBL/GenBank/DDBJ whole genome shotgun (WGS) entry which is preliminary data.</text>
</comment>
<reference evidence="1" key="1">
    <citation type="submission" date="2021-06" db="EMBL/GenBank/DDBJ databases">
        <authorList>
            <person name="Kallberg Y."/>
            <person name="Tangrot J."/>
            <person name="Rosling A."/>
        </authorList>
    </citation>
    <scope>NUCLEOTIDE SEQUENCE</scope>
    <source>
        <strain evidence="1">FL130A</strain>
    </source>
</reference>
<dbReference type="Proteomes" id="UP000789508">
    <property type="component" value="Unassembled WGS sequence"/>
</dbReference>
<dbReference type="OrthoDB" id="185373at2759"/>
<evidence type="ECO:0000313" key="2">
    <source>
        <dbReference type="Proteomes" id="UP000789508"/>
    </source>
</evidence>
<name>A0A9N9NDT8_9GLOM</name>
<dbReference type="AlphaFoldDB" id="A0A9N9NDT8"/>
<keyword evidence="2" id="KW-1185">Reference proteome</keyword>
<organism evidence="1 2">
    <name type="scientific">Ambispora leptoticha</name>
    <dbReference type="NCBI Taxonomy" id="144679"/>
    <lineage>
        <taxon>Eukaryota</taxon>
        <taxon>Fungi</taxon>
        <taxon>Fungi incertae sedis</taxon>
        <taxon>Mucoromycota</taxon>
        <taxon>Glomeromycotina</taxon>
        <taxon>Glomeromycetes</taxon>
        <taxon>Archaeosporales</taxon>
        <taxon>Ambisporaceae</taxon>
        <taxon>Ambispora</taxon>
    </lineage>
</organism>